<accession>A0AAV7I3W2</accession>
<name>A0AAV7I3W2_COTGL</name>
<sequence length="67" mass="7630">MSWVVAARHRSATVSMQLVLLLSQNGFENAEWVDDDEVDGSFEKVEEDTAIPIIDISEHLKNLWTLE</sequence>
<dbReference type="Proteomes" id="UP000826195">
    <property type="component" value="Unassembled WGS sequence"/>
</dbReference>
<protein>
    <submittedName>
        <fullName evidence="2">Uncharacterized protein</fullName>
    </submittedName>
</protein>
<keyword evidence="1" id="KW-0732">Signal</keyword>
<evidence type="ECO:0000313" key="3">
    <source>
        <dbReference type="Proteomes" id="UP000826195"/>
    </source>
</evidence>
<proteinExistence type="predicted"/>
<feature type="chain" id="PRO_5043989498" evidence="1">
    <location>
        <begin position="31"/>
        <end position="67"/>
    </location>
</feature>
<comment type="caution">
    <text evidence="2">The sequence shown here is derived from an EMBL/GenBank/DDBJ whole genome shotgun (WGS) entry which is preliminary data.</text>
</comment>
<feature type="signal peptide" evidence="1">
    <location>
        <begin position="1"/>
        <end position="30"/>
    </location>
</feature>
<gene>
    <name evidence="2" type="ORF">KQX54_000118</name>
</gene>
<evidence type="ECO:0000256" key="1">
    <source>
        <dbReference type="SAM" id="SignalP"/>
    </source>
</evidence>
<organism evidence="2 3">
    <name type="scientific">Cotesia glomerata</name>
    <name type="common">Lepidopteran parasitic wasp</name>
    <name type="synonym">Apanteles glomeratus</name>
    <dbReference type="NCBI Taxonomy" id="32391"/>
    <lineage>
        <taxon>Eukaryota</taxon>
        <taxon>Metazoa</taxon>
        <taxon>Ecdysozoa</taxon>
        <taxon>Arthropoda</taxon>
        <taxon>Hexapoda</taxon>
        <taxon>Insecta</taxon>
        <taxon>Pterygota</taxon>
        <taxon>Neoptera</taxon>
        <taxon>Endopterygota</taxon>
        <taxon>Hymenoptera</taxon>
        <taxon>Apocrita</taxon>
        <taxon>Ichneumonoidea</taxon>
        <taxon>Braconidae</taxon>
        <taxon>Microgastrinae</taxon>
        <taxon>Cotesia</taxon>
    </lineage>
</organism>
<dbReference type="AlphaFoldDB" id="A0AAV7I3W2"/>
<dbReference type="EMBL" id="JAHXZJ010002364">
    <property type="protein sequence ID" value="KAH0543137.1"/>
    <property type="molecule type" value="Genomic_DNA"/>
</dbReference>
<reference evidence="2 3" key="1">
    <citation type="journal article" date="2021" name="J. Hered.">
        <title>A chromosome-level genome assembly of the parasitoid wasp, Cotesia glomerata (Hymenoptera: Braconidae).</title>
        <authorList>
            <person name="Pinto B.J."/>
            <person name="Weis J.J."/>
            <person name="Gamble T."/>
            <person name="Ode P.J."/>
            <person name="Paul R."/>
            <person name="Zaspel J.M."/>
        </authorList>
    </citation>
    <scope>NUCLEOTIDE SEQUENCE [LARGE SCALE GENOMIC DNA]</scope>
    <source>
        <strain evidence="2">CgM1</strain>
    </source>
</reference>
<keyword evidence="3" id="KW-1185">Reference proteome</keyword>
<evidence type="ECO:0000313" key="2">
    <source>
        <dbReference type="EMBL" id="KAH0543137.1"/>
    </source>
</evidence>